<comment type="caution">
    <text evidence="3">The sequence shown here is derived from an EMBL/GenBank/DDBJ whole genome shotgun (WGS) entry which is preliminary data.</text>
</comment>
<dbReference type="STRING" id="1802308.A3D50_01505"/>
<sequence length="412" mass="47824">MTSKQITKLNLPDAPGIYIFRDKSKRPLYIGRATSLSDRIKSYFGFDLLNARGPRIVDMITKSRSIDFQKTESVLEAIILESQMIKRYQPFYNIDDRDDKSSQYVVITDEEWPRVFLVRARDFDQALKEGSLEYKPRKYFGPYTEGKLIIGALKILRKLFPFKDKKSRDPRHDAFYRSMGMSPDIGNREERQEYNQNINYLILFFEGKKKSLRLKIKKEMNSLAGQLKFELAERSKRLLYALDHINDIALIQRQNSGLNRQFRIEAYDIAHLSGKDVVGAMVVSVGGEFAKNQYRRFKIWRQANDDQAALAEILYRRLDHSEWAYPDIIVVDGNHIQLHSAENVLKSRRVSIPVIAVTKNVKHKPEKLLGHPELIRSHGKDIIALNAEAHRFAIAYHRARSNKSFIDVSFGV</sequence>
<evidence type="ECO:0000259" key="2">
    <source>
        <dbReference type="PROSITE" id="PS50165"/>
    </source>
</evidence>
<dbReference type="InterPro" id="IPR000305">
    <property type="entry name" value="GIY-YIG_endonuc"/>
</dbReference>
<protein>
    <recommendedName>
        <fullName evidence="5">Excinuclease ABC subunit C</fullName>
    </recommendedName>
</protein>
<dbReference type="PROSITE" id="PS50164">
    <property type="entry name" value="GIY_YIG"/>
    <property type="match status" value="1"/>
</dbReference>
<dbReference type="InterPro" id="IPR035901">
    <property type="entry name" value="GIY-YIG_endonuc_sf"/>
</dbReference>
<accession>A0A1G2MLX5</accession>
<reference evidence="3 4" key="1">
    <citation type="journal article" date="2016" name="Nat. Commun.">
        <title>Thousands of microbial genomes shed light on interconnected biogeochemical processes in an aquifer system.</title>
        <authorList>
            <person name="Anantharaman K."/>
            <person name="Brown C.T."/>
            <person name="Hug L.A."/>
            <person name="Sharon I."/>
            <person name="Castelle C.J."/>
            <person name="Probst A.J."/>
            <person name="Thomas B.C."/>
            <person name="Singh A."/>
            <person name="Wilkins M.J."/>
            <person name="Karaoz U."/>
            <person name="Brodie E.L."/>
            <person name="Williams K.H."/>
            <person name="Hubbard S.S."/>
            <person name="Banfield J.F."/>
        </authorList>
    </citation>
    <scope>NUCLEOTIDE SEQUENCE [LARGE SCALE GENOMIC DNA]</scope>
</reference>
<dbReference type="Proteomes" id="UP000178413">
    <property type="component" value="Unassembled WGS sequence"/>
</dbReference>
<dbReference type="EMBL" id="MHRM01000013">
    <property type="protein sequence ID" value="OHA24021.1"/>
    <property type="molecule type" value="Genomic_DNA"/>
</dbReference>
<dbReference type="InterPro" id="IPR001162">
    <property type="entry name" value="UvrC_RNase_H_dom"/>
</dbReference>
<dbReference type="InterPro" id="IPR047296">
    <property type="entry name" value="GIY-YIG_UvrC_Cho"/>
</dbReference>
<dbReference type="GO" id="GO:0006289">
    <property type="term" value="P:nucleotide-excision repair"/>
    <property type="evidence" value="ECO:0007669"/>
    <property type="project" value="InterPro"/>
</dbReference>
<dbReference type="Gene3D" id="3.30.420.340">
    <property type="entry name" value="UvrC, RNAse H endonuclease domain"/>
    <property type="match status" value="1"/>
</dbReference>
<name>A0A1G2MLX5_9BACT</name>
<dbReference type="PANTHER" id="PTHR30562">
    <property type="entry name" value="UVRC/OXIDOREDUCTASE"/>
    <property type="match status" value="1"/>
</dbReference>
<dbReference type="InterPro" id="IPR038476">
    <property type="entry name" value="UvrC_RNase_H_dom_sf"/>
</dbReference>
<dbReference type="Gene3D" id="3.40.1440.10">
    <property type="entry name" value="GIY-YIG endonuclease"/>
    <property type="match status" value="1"/>
</dbReference>
<dbReference type="InterPro" id="IPR050066">
    <property type="entry name" value="UvrABC_protein_C"/>
</dbReference>
<feature type="domain" description="GIY-YIG" evidence="1">
    <location>
        <begin position="13"/>
        <end position="94"/>
    </location>
</feature>
<dbReference type="SMART" id="SM00465">
    <property type="entry name" value="GIYc"/>
    <property type="match status" value="1"/>
</dbReference>
<evidence type="ECO:0008006" key="5">
    <source>
        <dbReference type="Google" id="ProtNLM"/>
    </source>
</evidence>
<dbReference type="Pfam" id="PF01541">
    <property type="entry name" value="GIY-YIG"/>
    <property type="match status" value="1"/>
</dbReference>
<dbReference type="PROSITE" id="PS50165">
    <property type="entry name" value="UVRC"/>
    <property type="match status" value="1"/>
</dbReference>
<dbReference type="CDD" id="cd10434">
    <property type="entry name" value="GIY-YIG_UvrC_Cho"/>
    <property type="match status" value="1"/>
</dbReference>
<dbReference type="GO" id="GO:0009380">
    <property type="term" value="C:excinuclease repair complex"/>
    <property type="evidence" value="ECO:0007669"/>
    <property type="project" value="TreeGrafter"/>
</dbReference>
<proteinExistence type="predicted"/>
<dbReference type="Pfam" id="PF08459">
    <property type="entry name" value="UvrC_RNaseH_dom"/>
    <property type="match status" value="1"/>
</dbReference>
<evidence type="ECO:0000313" key="3">
    <source>
        <dbReference type="EMBL" id="OHA24021.1"/>
    </source>
</evidence>
<organism evidence="3 4">
    <name type="scientific">Candidatus Taylorbacteria bacterium RIFCSPHIGHO2_02_FULL_44_12</name>
    <dbReference type="NCBI Taxonomy" id="1802308"/>
    <lineage>
        <taxon>Bacteria</taxon>
        <taxon>Candidatus Tayloriibacteriota</taxon>
    </lineage>
</organism>
<evidence type="ECO:0000259" key="1">
    <source>
        <dbReference type="PROSITE" id="PS50164"/>
    </source>
</evidence>
<evidence type="ECO:0000313" key="4">
    <source>
        <dbReference type="Proteomes" id="UP000178413"/>
    </source>
</evidence>
<feature type="domain" description="UvrC family homology region profile" evidence="2">
    <location>
        <begin position="208"/>
        <end position="345"/>
    </location>
</feature>
<gene>
    <name evidence="3" type="ORF">A3D50_01505</name>
</gene>
<dbReference type="PANTHER" id="PTHR30562:SF1">
    <property type="entry name" value="UVRABC SYSTEM PROTEIN C"/>
    <property type="match status" value="1"/>
</dbReference>
<dbReference type="GO" id="GO:0009381">
    <property type="term" value="F:excinuclease ABC activity"/>
    <property type="evidence" value="ECO:0007669"/>
    <property type="project" value="InterPro"/>
</dbReference>
<dbReference type="SUPFAM" id="SSF82771">
    <property type="entry name" value="GIY-YIG endonuclease"/>
    <property type="match status" value="1"/>
</dbReference>
<dbReference type="AlphaFoldDB" id="A0A1G2MLX5"/>